<dbReference type="Pfam" id="PF02348">
    <property type="entry name" value="CTP_transf_3"/>
    <property type="match status" value="1"/>
</dbReference>
<dbReference type="HAMAP" id="MF_00057">
    <property type="entry name" value="KdsB"/>
    <property type="match status" value="1"/>
</dbReference>
<dbReference type="GO" id="GO:0016020">
    <property type="term" value="C:membrane"/>
    <property type="evidence" value="ECO:0007669"/>
    <property type="project" value="UniProtKB-SubCell"/>
</dbReference>
<dbReference type="GO" id="GO:0044281">
    <property type="term" value="P:small molecule metabolic process"/>
    <property type="evidence" value="ECO:0007669"/>
    <property type="project" value="UniProtKB-ARBA"/>
</dbReference>
<dbReference type="InterPro" id="IPR029044">
    <property type="entry name" value="Nucleotide-diphossugar_trans"/>
</dbReference>
<dbReference type="GO" id="GO:0005829">
    <property type="term" value="C:cytosol"/>
    <property type="evidence" value="ECO:0007669"/>
    <property type="project" value="TreeGrafter"/>
</dbReference>
<dbReference type="PANTHER" id="PTHR42866">
    <property type="entry name" value="3-DEOXY-MANNO-OCTULOSONATE CYTIDYLYLTRANSFERASE"/>
    <property type="match status" value="1"/>
</dbReference>
<dbReference type="NCBIfam" id="NF009905">
    <property type="entry name" value="PRK13368.1"/>
    <property type="match status" value="1"/>
</dbReference>
<dbReference type="AlphaFoldDB" id="A0A0F9JA42"/>
<dbReference type="FunFam" id="3.90.550.10:FF:000011">
    <property type="entry name" value="3-deoxy-manno-octulosonate cytidylyltransferase"/>
    <property type="match status" value="1"/>
</dbReference>
<protein>
    <recommendedName>
        <fullName evidence="5">3-deoxy-manno-octulosonate cytidylyltransferase</fullName>
    </recommendedName>
</protein>
<evidence type="ECO:0000313" key="4">
    <source>
        <dbReference type="EMBL" id="KKM66423.1"/>
    </source>
</evidence>
<dbReference type="NCBIfam" id="TIGR00466">
    <property type="entry name" value="kdsB"/>
    <property type="match status" value="1"/>
</dbReference>
<dbReference type="EMBL" id="LAZR01010535">
    <property type="protein sequence ID" value="KKM66423.1"/>
    <property type="molecule type" value="Genomic_DNA"/>
</dbReference>
<evidence type="ECO:0008006" key="5">
    <source>
        <dbReference type="Google" id="ProtNLM"/>
    </source>
</evidence>
<gene>
    <name evidence="4" type="ORF">LCGC14_1481380</name>
</gene>
<organism evidence="4">
    <name type="scientific">marine sediment metagenome</name>
    <dbReference type="NCBI Taxonomy" id="412755"/>
    <lineage>
        <taxon>unclassified sequences</taxon>
        <taxon>metagenomes</taxon>
        <taxon>ecological metagenomes</taxon>
    </lineage>
</organism>
<name>A0A0F9JA42_9ZZZZ</name>
<dbReference type="NCBIfam" id="NF003952">
    <property type="entry name" value="PRK05450.1-5"/>
    <property type="match status" value="1"/>
</dbReference>
<dbReference type="CDD" id="cd02517">
    <property type="entry name" value="CMP-KDO-Synthetase"/>
    <property type="match status" value="1"/>
</dbReference>
<proteinExistence type="inferred from homology"/>
<evidence type="ECO:0000256" key="1">
    <source>
        <dbReference type="ARBA" id="ARBA00004370"/>
    </source>
</evidence>
<dbReference type="PANTHER" id="PTHR42866:SF2">
    <property type="entry name" value="3-DEOXY-MANNO-OCTULOSONATE CYTIDYLYLTRANSFERASE, MITOCHONDRIAL"/>
    <property type="match status" value="1"/>
</dbReference>
<dbReference type="InterPro" id="IPR004528">
    <property type="entry name" value="KdsB"/>
</dbReference>
<keyword evidence="3" id="KW-0548">Nucleotidyltransferase</keyword>
<dbReference type="NCBIfam" id="NF003950">
    <property type="entry name" value="PRK05450.1-3"/>
    <property type="match status" value="1"/>
</dbReference>
<accession>A0A0F9JA42</accession>
<reference evidence="4" key="1">
    <citation type="journal article" date="2015" name="Nature">
        <title>Complex archaea that bridge the gap between prokaryotes and eukaryotes.</title>
        <authorList>
            <person name="Spang A."/>
            <person name="Saw J.H."/>
            <person name="Jorgensen S.L."/>
            <person name="Zaremba-Niedzwiedzka K."/>
            <person name="Martijn J."/>
            <person name="Lind A.E."/>
            <person name="van Eijk R."/>
            <person name="Schleper C."/>
            <person name="Guy L."/>
            <person name="Ettema T.J."/>
        </authorList>
    </citation>
    <scope>NUCLEOTIDE SEQUENCE</scope>
</reference>
<evidence type="ECO:0000256" key="2">
    <source>
        <dbReference type="ARBA" id="ARBA00022679"/>
    </source>
</evidence>
<dbReference type="GO" id="GO:0008690">
    <property type="term" value="F:3-deoxy-manno-octulosonate cytidylyltransferase activity"/>
    <property type="evidence" value="ECO:0007669"/>
    <property type="project" value="InterPro"/>
</dbReference>
<comment type="subcellular location">
    <subcellularLocation>
        <location evidence="1">Membrane</location>
    </subcellularLocation>
</comment>
<dbReference type="GO" id="GO:1901137">
    <property type="term" value="P:carbohydrate derivative biosynthetic process"/>
    <property type="evidence" value="ECO:0007669"/>
    <property type="project" value="UniProtKB-ARBA"/>
</dbReference>
<dbReference type="Gene3D" id="3.90.550.10">
    <property type="entry name" value="Spore Coat Polysaccharide Biosynthesis Protein SpsA, Chain A"/>
    <property type="match status" value="1"/>
</dbReference>
<dbReference type="SUPFAM" id="SSF53448">
    <property type="entry name" value="Nucleotide-diphospho-sugar transferases"/>
    <property type="match status" value="1"/>
</dbReference>
<evidence type="ECO:0000256" key="3">
    <source>
        <dbReference type="ARBA" id="ARBA00022695"/>
    </source>
</evidence>
<comment type="caution">
    <text evidence="4">The sequence shown here is derived from an EMBL/GenBank/DDBJ whole genome shotgun (WGS) entry which is preliminary data.</text>
</comment>
<dbReference type="InterPro" id="IPR003329">
    <property type="entry name" value="Cytidylyl_trans"/>
</dbReference>
<keyword evidence="2" id="KW-0808">Transferase</keyword>
<sequence length="242" mass="25899">MKAVAIIPARYGSTRLPGKPLLAETGKPLIQHVVESVRRAKKIQGVYVATDDERIVRAVEAFGGRAVMTRADHTTGTDRLAEAAEAIGLADDDIVVNVQGDEPGIDPACLDRLVDLLAETGSPMATLAAPLDETAAEIPDNVKVVLAADGSAMYFSRAKIPHDRDGAGAEYLGHLGVYAYRKRFLTEFTSLAPTPAERTERLEQLRALENGHRIAVAVIPAASPGIDTEQDYAAFVARMKAD</sequence>